<feature type="compositionally biased region" description="Basic and acidic residues" evidence="2">
    <location>
        <begin position="159"/>
        <end position="187"/>
    </location>
</feature>
<keyword evidence="3" id="KW-1133">Transmembrane helix</keyword>
<dbReference type="PROSITE" id="PS51904">
    <property type="entry name" value="GLYCOSYL_HYDROL_F25_2"/>
    <property type="match status" value="1"/>
</dbReference>
<name>A0A4R1R3F1_9FIRM</name>
<dbReference type="PANTHER" id="PTHR34135:SF2">
    <property type="entry name" value="LYSOZYME"/>
    <property type="match status" value="1"/>
</dbReference>
<dbReference type="Pfam" id="PF01183">
    <property type="entry name" value="Glyco_hydro_25"/>
    <property type="match status" value="1"/>
</dbReference>
<gene>
    <name evidence="4" type="ORF">EDD76_103136</name>
</gene>
<evidence type="ECO:0000256" key="3">
    <source>
        <dbReference type="SAM" id="Phobius"/>
    </source>
</evidence>
<dbReference type="GO" id="GO:0009253">
    <property type="term" value="P:peptidoglycan catabolic process"/>
    <property type="evidence" value="ECO:0007669"/>
    <property type="project" value="InterPro"/>
</dbReference>
<dbReference type="Gene3D" id="3.20.20.80">
    <property type="entry name" value="Glycosidases"/>
    <property type="match status" value="1"/>
</dbReference>
<evidence type="ECO:0000313" key="4">
    <source>
        <dbReference type="EMBL" id="TCL59945.1"/>
    </source>
</evidence>
<evidence type="ECO:0000256" key="2">
    <source>
        <dbReference type="SAM" id="MobiDB-lite"/>
    </source>
</evidence>
<comment type="similarity">
    <text evidence="1">Belongs to the glycosyl hydrolase 25 family.</text>
</comment>
<comment type="caution">
    <text evidence="4">The sequence shown here is derived from an EMBL/GenBank/DDBJ whole genome shotgun (WGS) entry which is preliminary data.</text>
</comment>
<evidence type="ECO:0000313" key="5">
    <source>
        <dbReference type="Proteomes" id="UP000295718"/>
    </source>
</evidence>
<feature type="compositionally biased region" description="Acidic residues" evidence="2">
    <location>
        <begin position="188"/>
        <end position="197"/>
    </location>
</feature>
<keyword evidence="4" id="KW-0378">Hydrolase</keyword>
<dbReference type="AlphaFoldDB" id="A0A4R1R3F1"/>
<dbReference type="EMBL" id="SLUO01000003">
    <property type="protein sequence ID" value="TCL59945.1"/>
    <property type="molecule type" value="Genomic_DNA"/>
</dbReference>
<reference evidence="4 5" key="1">
    <citation type="submission" date="2019-03" db="EMBL/GenBank/DDBJ databases">
        <title>Genomic Encyclopedia of Type Strains, Phase IV (KMG-IV): sequencing the most valuable type-strain genomes for metagenomic binning, comparative biology and taxonomic classification.</title>
        <authorList>
            <person name="Goeker M."/>
        </authorList>
    </citation>
    <scope>NUCLEOTIDE SEQUENCE [LARGE SCALE GENOMIC DNA]</scope>
    <source>
        <strain evidence="4 5">DSM 100556</strain>
    </source>
</reference>
<feature type="region of interest" description="Disordered" evidence="2">
    <location>
        <begin position="100"/>
        <end position="126"/>
    </location>
</feature>
<dbReference type="InterPro" id="IPR002053">
    <property type="entry name" value="Glyco_hydro_25"/>
</dbReference>
<feature type="transmembrane region" description="Helical" evidence="3">
    <location>
        <begin position="58"/>
        <end position="77"/>
    </location>
</feature>
<dbReference type="GO" id="GO:0016998">
    <property type="term" value="P:cell wall macromolecule catabolic process"/>
    <property type="evidence" value="ECO:0007669"/>
    <property type="project" value="InterPro"/>
</dbReference>
<organism evidence="4 5">
    <name type="scientific">Kineothrix alysoides</name>
    <dbReference type="NCBI Taxonomy" id="1469948"/>
    <lineage>
        <taxon>Bacteria</taxon>
        <taxon>Bacillati</taxon>
        <taxon>Bacillota</taxon>
        <taxon>Clostridia</taxon>
        <taxon>Lachnospirales</taxon>
        <taxon>Lachnospiraceae</taxon>
        <taxon>Kineothrix</taxon>
    </lineage>
</organism>
<keyword evidence="3" id="KW-0472">Membrane</keyword>
<dbReference type="Proteomes" id="UP000295718">
    <property type="component" value="Unassembled WGS sequence"/>
</dbReference>
<sequence>MRTALFHVKLLVKRITEDINDTYINDIYINDIKSWKRSDAMRLPGENDDIGAKLSAKYVIIGVSLSALLILGVVFFAKQGQTSLTKPTAGTAKDTAVMAVEHSDTSVTEDSAQSASEKQPDFAVNGSASRMKNIERLYAENKLTASDLDFWDMYPKNEPEFVSGSKEETSEAEDSKNSQTENDKYSQYDEEQQELPENDGKHTLITYANGSEEWVLINPYLEKNTYDFTNLKMKSDKMAYYQEGKSVSYLGADVSKYNEEVDFASLKEAGIDFVMIRLGARGYGSGQIVLDEKFADNIAKASEAGLDIGVYFFSQAITSDEAIEEANFVIQNLQNLQNLNNYKITYPIAFDMEYVKNDKARIEALSRDQKTTITKAFLDTIKNSGYKPMIYGTKEWLIKQVDLTKLTGYDIWLSQQEDVPDYPYQFQMWQYTLEGKVNGAIGDIDLNISFIDYSEK</sequence>
<keyword evidence="5" id="KW-1185">Reference proteome</keyword>
<evidence type="ECO:0000256" key="1">
    <source>
        <dbReference type="ARBA" id="ARBA00010646"/>
    </source>
</evidence>
<proteinExistence type="inferred from homology"/>
<dbReference type="GO" id="GO:0016052">
    <property type="term" value="P:carbohydrate catabolic process"/>
    <property type="evidence" value="ECO:0007669"/>
    <property type="project" value="TreeGrafter"/>
</dbReference>
<dbReference type="PANTHER" id="PTHR34135">
    <property type="entry name" value="LYSOZYME"/>
    <property type="match status" value="1"/>
</dbReference>
<dbReference type="SUPFAM" id="SSF51445">
    <property type="entry name" value="(Trans)glycosidases"/>
    <property type="match status" value="1"/>
</dbReference>
<dbReference type="InterPro" id="IPR017853">
    <property type="entry name" value="GH"/>
</dbReference>
<keyword evidence="3" id="KW-0812">Transmembrane</keyword>
<dbReference type="CDD" id="cd06414">
    <property type="entry name" value="GH25_LytC-like"/>
    <property type="match status" value="1"/>
</dbReference>
<feature type="compositionally biased region" description="Polar residues" evidence="2">
    <location>
        <begin position="105"/>
        <end position="117"/>
    </location>
</feature>
<protein>
    <submittedName>
        <fullName evidence="4">Glycosyl hydrolase family 25</fullName>
    </submittedName>
</protein>
<dbReference type="GO" id="GO:0003796">
    <property type="term" value="F:lysozyme activity"/>
    <property type="evidence" value="ECO:0007669"/>
    <property type="project" value="InterPro"/>
</dbReference>
<feature type="region of interest" description="Disordered" evidence="2">
    <location>
        <begin position="159"/>
        <end position="198"/>
    </location>
</feature>
<dbReference type="STRING" id="1469948.GCA_000732725_00925"/>
<accession>A0A4R1R3F1</accession>